<gene>
    <name evidence="3" type="ORF">EC957_000359</name>
</gene>
<name>A0A9P6F7Y5_9FUNG</name>
<feature type="compositionally biased region" description="Acidic residues" evidence="1">
    <location>
        <begin position="458"/>
        <end position="477"/>
    </location>
</feature>
<dbReference type="Pfam" id="PF09747">
    <property type="entry name" value="CCD97-like_C"/>
    <property type="match status" value="1"/>
</dbReference>
<proteinExistence type="predicted"/>
<feature type="region of interest" description="Disordered" evidence="1">
    <location>
        <begin position="612"/>
        <end position="688"/>
    </location>
</feature>
<dbReference type="InterPro" id="IPR040233">
    <property type="entry name" value="CCD97-like_C"/>
</dbReference>
<feature type="compositionally biased region" description="Low complexity" evidence="1">
    <location>
        <begin position="269"/>
        <end position="281"/>
    </location>
</feature>
<evidence type="ECO:0000313" key="4">
    <source>
        <dbReference type="Proteomes" id="UP000723463"/>
    </source>
</evidence>
<dbReference type="AlphaFoldDB" id="A0A9P6F7Y5"/>
<feature type="compositionally biased region" description="Polar residues" evidence="1">
    <location>
        <begin position="146"/>
        <end position="179"/>
    </location>
</feature>
<feature type="compositionally biased region" description="Basic and acidic residues" evidence="1">
    <location>
        <begin position="494"/>
        <end position="505"/>
    </location>
</feature>
<feature type="compositionally biased region" description="Polar residues" evidence="1">
    <location>
        <begin position="422"/>
        <end position="441"/>
    </location>
</feature>
<dbReference type="PANTHER" id="PTHR31840">
    <property type="entry name" value="COILED-COIL DOMAIN-CONTAINING PROTEIN 97"/>
    <property type="match status" value="1"/>
</dbReference>
<reference evidence="3" key="1">
    <citation type="journal article" date="2020" name="Fungal Divers.">
        <title>Resolving the Mortierellaceae phylogeny through synthesis of multi-gene phylogenetics and phylogenomics.</title>
        <authorList>
            <person name="Vandepol N."/>
            <person name="Liber J."/>
            <person name="Desiro A."/>
            <person name="Na H."/>
            <person name="Kennedy M."/>
            <person name="Barry K."/>
            <person name="Grigoriev I.V."/>
            <person name="Miller A.N."/>
            <person name="O'Donnell K."/>
            <person name="Stajich J.E."/>
            <person name="Bonito G."/>
        </authorList>
    </citation>
    <scope>NUCLEOTIDE SEQUENCE</scope>
    <source>
        <strain evidence="3">NRRL 2591</strain>
    </source>
</reference>
<evidence type="ECO:0000313" key="3">
    <source>
        <dbReference type="EMBL" id="KAF9543908.1"/>
    </source>
</evidence>
<dbReference type="PANTHER" id="PTHR31840:SF1">
    <property type="entry name" value="COILED-COIL DOMAIN-CONTAINING PROTEIN 97"/>
    <property type="match status" value="1"/>
</dbReference>
<feature type="compositionally biased region" description="Low complexity" evidence="1">
    <location>
        <begin position="448"/>
        <end position="457"/>
    </location>
</feature>
<protein>
    <recommendedName>
        <fullName evidence="2">CCD97-like C-terminal domain-containing protein</fullName>
    </recommendedName>
</protein>
<dbReference type="EMBL" id="JAAAXW010000102">
    <property type="protein sequence ID" value="KAF9543908.1"/>
    <property type="molecule type" value="Genomic_DNA"/>
</dbReference>
<feature type="compositionally biased region" description="Basic and acidic residues" evidence="1">
    <location>
        <begin position="569"/>
        <end position="579"/>
    </location>
</feature>
<comment type="caution">
    <text evidence="3">The sequence shown here is derived from an EMBL/GenBank/DDBJ whole genome shotgun (WGS) entry which is preliminary data.</text>
</comment>
<sequence>MSLSQGSIAAILSYLDPYLDTLETGFPTSTRPNEPLLTKELKRAKIEATLQKDPAIFLTKWGSVILYPRSQAKSDAGSEECNGVSSGGASHKLDSLTSAKNILDMFSPLAVDYEIRHHITRLYQHLQQLMEHASFEASRQQRQDPRQLTGQNNADNNITTSNSVQNRSHGYNPTSTTNYMDIDPDLSAQQPNSDNKDIPEEDRKPNPGQNDLFTRSTLSQNTRRNRRLNYLLRHLAPPDASGESPGVAGGPPSTNSASSASRAKNPSKGSSSSAGASQSQSMRDPRNPTLASILSISGSMSNLSFSESTYFSDAEMEARAPDLYQQYIGRFMDQDDDRDSQGEDEDEEDDQGEVTGAEDADDEREDIDTRQSSASPQPFGKDVGLVDRILWNIDHPTRKQQNKQRQQELASRGAAQERNAGEGSSSSHTGMGSLDQQQGSAASHDRTAAAVAPAASESEFEEEFDTESEVDDADMDDSTQSRENAAEQDMEAEKDDRKGPLKDVADDQLLATTSVTPPIPLTPVPGVVSSTFASAAMTLEQPESRARFAALESGNGLGSSEDEAPELDQETKERKEDQETLRQEFVLLMKQRFLDGLDSQFDYSLVDFDEDLDDLEQEDHDVEDRYFDAEDEHDSDEGDDGEILDGQLSSRRQVGRAPGSNHRRRMNYDERVQAWENSEQNGAGDYDY</sequence>
<feature type="compositionally biased region" description="Acidic residues" evidence="1">
    <location>
        <begin position="334"/>
        <end position="366"/>
    </location>
</feature>
<dbReference type="InterPro" id="IPR018613">
    <property type="entry name" value="Ccdc97-like"/>
</dbReference>
<feature type="compositionally biased region" description="Acidic residues" evidence="1">
    <location>
        <begin position="612"/>
        <end position="621"/>
    </location>
</feature>
<feature type="compositionally biased region" description="Polar residues" evidence="1">
    <location>
        <begin position="207"/>
        <end position="220"/>
    </location>
</feature>
<feature type="compositionally biased region" description="Polar residues" evidence="1">
    <location>
        <begin position="252"/>
        <end position="268"/>
    </location>
</feature>
<feature type="domain" description="CCD97-like C-terminal" evidence="2">
    <location>
        <begin position="306"/>
        <end position="630"/>
    </location>
</feature>
<accession>A0A9P6F7Y5</accession>
<feature type="compositionally biased region" description="Acidic residues" evidence="1">
    <location>
        <begin position="629"/>
        <end position="643"/>
    </location>
</feature>
<dbReference type="Proteomes" id="UP000723463">
    <property type="component" value="Unassembled WGS sequence"/>
</dbReference>
<evidence type="ECO:0000256" key="1">
    <source>
        <dbReference type="SAM" id="MobiDB-lite"/>
    </source>
</evidence>
<organism evidence="3 4">
    <name type="scientific">Mortierella hygrophila</name>
    <dbReference type="NCBI Taxonomy" id="979708"/>
    <lineage>
        <taxon>Eukaryota</taxon>
        <taxon>Fungi</taxon>
        <taxon>Fungi incertae sedis</taxon>
        <taxon>Mucoromycota</taxon>
        <taxon>Mortierellomycotina</taxon>
        <taxon>Mortierellomycetes</taxon>
        <taxon>Mortierellales</taxon>
        <taxon>Mortierellaceae</taxon>
        <taxon>Mortierella</taxon>
    </lineage>
</organism>
<feature type="region of interest" description="Disordered" evidence="1">
    <location>
        <begin position="334"/>
        <end position="524"/>
    </location>
</feature>
<feature type="compositionally biased region" description="Basic and acidic residues" evidence="1">
    <location>
        <begin position="194"/>
        <end position="205"/>
    </location>
</feature>
<keyword evidence="4" id="KW-1185">Reference proteome</keyword>
<feature type="region of interest" description="Disordered" evidence="1">
    <location>
        <begin position="135"/>
        <end position="223"/>
    </location>
</feature>
<evidence type="ECO:0000259" key="2">
    <source>
        <dbReference type="Pfam" id="PF09747"/>
    </source>
</evidence>
<feature type="region of interest" description="Disordered" evidence="1">
    <location>
        <begin position="552"/>
        <end position="579"/>
    </location>
</feature>
<feature type="region of interest" description="Disordered" evidence="1">
    <location>
        <begin position="236"/>
        <end position="289"/>
    </location>
</feature>